<dbReference type="InterPro" id="IPR017452">
    <property type="entry name" value="GPCR_Rhodpsn_7TM"/>
</dbReference>
<evidence type="ECO:0000256" key="5">
    <source>
        <dbReference type="ARBA" id="ARBA00023136"/>
    </source>
</evidence>
<comment type="subcellular location">
    <subcellularLocation>
        <location evidence="1">Membrane</location>
        <topology evidence="1">Multi-pass membrane protein</topology>
    </subcellularLocation>
</comment>
<dbReference type="GO" id="GO:0004930">
    <property type="term" value="F:G protein-coupled receptor activity"/>
    <property type="evidence" value="ECO:0007669"/>
    <property type="project" value="UniProtKB-KW"/>
</dbReference>
<evidence type="ECO:0000256" key="1">
    <source>
        <dbReference type="ARBA" id="ARBA00004141"/>
    </source>
</evidence>
<keyword evidence="5 8" id="KW-0472">Membrane</keyword>
<dbReference type="PROSITE" id="PS50262">
    <property type="entry name" value="G_PROTEIN_RECEP_F1_2"/>
    <property type="match status" value="1"/>
</dbReference>
<evidence type="ECO:0000313" key="10">
    <source>
        <dbReference type="EMBL" id="GFO34216.1"/>
    </source>
</evidence>
<dbReference type="PRINTS" id="PR00237">
    <property type="entry name" value="GPCRRHODOPSN"/>
</dbReference>
<name>A0AAV4CQZ6_9GAST</name>
<dbReference type="InterPro" id="IPR000276">
    <property type="entry name" value="GPCR_Rhodpsn"/>
</dbReference>
<evidence type="ECO:0000256" key="4">
    <source>
        <dbReference type="ARBA" id="ARBA00023040"/>
    </source>
</evidence>
<feature type="transmembrane region" description="Helical" evidence="8">
    <location>
        <begin position="207"/>
        <end position="225"/>
    </location>
</feature>
<reference evidence="10 11" key="1">
    <citation type="journal article" date="2021" name="Elife">
        <title>Chloroplast acquisition without the gene transfer in kleptoplastic sea slugs, Plakobranchus ocellatus.</title>
        <authorList>
            <person name="Maeda T."/>
            <person name="Takahashi S."/>
            <person name="Yoshida T."/>
            <person name="Shimamura S."/>
            <person name="Takaki Y."/>
            <person name="Nagai Y."/>
            <person name="Toyoda A."/>
            <person name="Suzuki Y."/>
            <person name="Arimoto A."/>
            <person name="Ishii H."/>
            <person name="Satoh N."/>
            <person name="Nishiyama T."/>
            <person name="Hasebe M."/>
            <person name="Maruyama T."/>
            <person name="Minagawa J."/>
            <person name="Obokata J."/>
            <person name="Shigenobu S."/>
        </authorList>
    </citation>
    <scope>NUCLEOTIDE SEQUENCE [LARGE SCALE GENOMIC DNA]</scope>
</reference>
<feature type="transmembrane region" description="Helical" evidence="8">
    <location>
        <begin position="118"/>
        <end position="140"/>
    </location>
</feature>
<evidence type="ECO:0000313" key="11">
    <source>
        <dbReference type="Proteomes" id="UP000735302"/>
    </source>
</evidence>
<feature type="transmembrane region" description="Helical" evidence="8">
    <location>
        <begin position="152"/>
        <end position="175"/>
    </location>
</feature>
<feature type="transmembrane region" description="Helical" evidence="8">
    <location>
        <begin position="63"/>
        <end position="88"/>
    </location>
</feature>
<dbReference type="Gene3D" id="1.20.1070.10">
    <property type="entry name" value="Rhodopsin 7-helix transmembrane proteins"/>
    <property type="match status" value="1"/>
</dbReference>
<keyword evidence="4" id="KW-0297">G-protein coupled receptor</keyword>
<feature type="transmembrane region" description="Helical" evidence="8">
    <location>
        <begin position="253"/>
        <end position="276"/>
    </location>
</feature>
<protein>
    <submittedName>
        <fullName evidence="10">Chemosensory receptor a</fullName>
    </submittedName>
</protein>
<feature type="transmembrane region" description="Helical" evidence="8">
    <location>
        <begin position="296"/>
        <end position="319"/>
    </location>
</feature>
<dbReference type="PANTHER" id="PTHR24243:SF233">
    <property type="entry name" value="THYROTROPIN-RELEASING HORMONE RECEPTOR"/>
    <property type="match status" value="1"/>
</dbReference>
<evidence type="ECO:0000256" key="2">
    <source>
        <dbReference type="ARBA" id="ARBA00022692"/>
    </source>
</evidence>
<gene>
    <name evidence="10" type="ORF">PoB_006072100</name>
</gene>
<evidence type="ECO:0000256" key="7">
    <source>
        <dbReference type="ARBA" id="ARBA00023224"/>
    </source>
</evidence>
<accession>A0AAV4CQZ6</accession>
<feature type="domain" description="G-protein coupled receptors family 1 profile" evidence="9">
    <location>
        <begin position="44"/>
        <end position="318"/>
    </location>
</feature>
<feature type="transmembrane region" description="Helical" evidence="8">
    <location>
        <begin position="29"/>
        <end position="51"/>
    </location>
</feature>
<keyword evidence="11" id="KW-1185">Reference proteome</keyword>
<evidence type="ECO:0000256" key="3">
    <source>
        <dbReference type="ARBA" id="ARBA00022989"/>
    </source>
</evidence>
<dbReference type="GO" id="GO:0005886">
    <property type="term" value="C:plasma membrane"/>
    <property type="evidence" value="ECO:0007669"/>
    <property type="project" value="TreeGrafter"/>
</dbReference>
<dbReference type="Pfam" id="PF10328">
    <property type="entry name" value="7TM_GPCR_Srx"/>
    <property type="match status" value="1"/>
</dbReference>
<dbReference type="SUPFAM" id="SSF81321">
    <property type="entry name" value="Family A G protein-coupled receptor-like"/>
    <property type="match status" value="1"/>
</dbReference>
<dbReference type="Proteomes" id="UP000735302">
    <property type="component" value="Unassembled WGS sequence"/>
</dbReference>
<evidence type="ECO:0000259" key="9">
    <source>
        <dbReference type="PROSITE" id="PS50262"/>
    </source>
</evidence>
<evidence type="ECO:0000256" key="6">
    <source>
        <dbReference type="ARBA" id="ARBA00023170"/>
    </source>
</evidence>
<keyword evidence="6 10" id="KW-0675">Receptor</keyword>
<organism evidence="10 11">
    <name type="scientific">Plakobranchus ocellatus</name>
    <dbReference type="NCBI Taxonomy" id="259542"/>
    <lineage>
        <taxon>Eukaryota</taxon>
        <taxon>Metazoa</taxon>
        <taxon>Spiralia</taxon>
        <taxon>Lophotrochozoa</taxon>
        <taxon>Mollusca</taxon>
        <taxon>Gastropoda</taxon>
        <taxon>Heterobranchia</taxon>
        <taxon>Euthyneura</taxon>
        <taxon>Panpulmonata</taxon>
        <taxon>Sacoglossa</taxon>
        <taxon>Placobranchoidea</taxon>
        <taxon>Plakobranchidae</taxon>
        <taxon>Plakobranchus</taxon>
    </lineage>
</organism>
<proteinExistence type="predicted"/>
<keyword evidence="2 8" id="KW-0812">Transmembrane</keyword>
<comment type="caution">
    <text evidence="10">The sequence shown here is derived from an EMBL/GenBank/DDBJ whole genome shotgun (WGS) entry which is preliminary data.</text>
</comment>
<dbReference type="InterPro" id="IPR019430">
    <property type="entry name" value="7TM_GPCR_serpentine_rcpt_Srx"/>
</dbReference>
<keyword evidence="3 8" id="KW-1133">Transmembrane helix</keyword>
<dbReference type="PANTHER" id="PTHR24243">
    <property type="entry name" value="G-PROTEIN COUPLED RECEPTOR"/>
    <property type="match status" value="1"/>
</dbReference>
<keyword evidence="7" id="KW-0807">Transducer</keyword>
<dbReference type="AlphaFoldDB" id="A0AAV4CQZ6"/>
<evidence type="ECO:0000256" key="8">
    <source>
        <dbReference type="SAM" id="Phobius"/>
    </source>
</evidence>
<dbReference type="EMBL" id="BLXT01006878">
    <property type="protein sequence ID" value="GFO34216.1"/>
    <property type="molecule type" value="Genomic_DNA"/>
</dbReference>
<sequence>MGSLFYFNSTVHGLPIRPYWREYILARTILIPLWPAIILFGLIANLTNIVVFLKCGIRDNVTILLLSLSMSDMTYLILSMPTVCQTIILDFDSDFPWPFDPKFIGELLHAPAVTAYDLSSLISVLLGVTRCACVAMPLQFKSVFTKARTVKILITVLIVAVALRGPVFSIFRVAWTNDPQTNRSYPYVSVHNVKQMVRINDILNRNLLPWINFIIMITCVVVLSFKLSQASKVRKSGTESEKSKRHGLSPKDLHVIQSVVLVCAIFLASQIPLLAYSTIRLINPEFDRWARLHYLFTIWNSVGLMCAYLNASLNIFVYYNFNSKYKSTLLTLSKSNKFKTDGNASVQNRNDF</sequence>